<dbReference type="AlphaFoldDB" id="M1UNC9"/>
<gene>
    <name evidence="3" type="ORF">CYME_CMB072C</name>
</gene>
<reference evidence="3 4" key="2">
    <citation type="journal article" date="2007" name="BMC Biol.">
        <title>A 100%-complete sequence reveals unusually simple genomic features in the hot-spring red alga Cyanidioschyzon merolae.</title>
        <authorList>
            <person name="Nozaki H."/>
            <person name="Takano H."/>
            <person name="Misumi O."/>
            <person name="Terasawa K."/>
            <person name="Matsuzaki M."/>
            <person name="Maruyama S."/>
            <person name="Nishida K."/>
            <person name="Yagisawa F."/>
            <person name="Yoshida Y."/>
            <person name="Fujiwara T."/>
            <person name="Takio S."/>
            <person name="Tamura K."/>
            <person name="Chung S.J."/>
            <person name="Nakamura S."/>
            <person name="Kuroiwa H."/>
            <person name="Tanaka K."/>
            <person name="Sato N."/>
            <person name="Kuroiwa T."/>
        </authorList>
    </citation>
    <scope>NUCLEOTIDE SEQUENCE [LARGE SCALE GENOMIC DNA]</scope>
    <source>
        <strain evidence="3 4">10D</strain>
    </source>
</reference>
<keyword evidence="2" id="KW-1133">Transmembrane helix</keyword>
<feature type="region of interest" description="Disordered" evidence="1">
    <location>
        <begin position="589"/>
        <end position="608"/>
    </location>
</feature>
<protein>
    <submittedName>
        <fullName evidence="3">Similar to cell polarity protein tea1p</fullName>
    </submittedName>
</protein>
<dbReference type="GeneID" id="16992278"/>
<dbReference type="Gene3D" id="2.120.10.80">
    <property type="entry name" value="Kelch-type beta propeller"/>
    <property type="match status" value="2"/>
</dbReference>
<keyword evidence="4" id="KW-1185">Reference proteome</keyword>
<dbReference type="eggNOG" id="KOG0379">
    <property type="taxonomic scope" value="Eukaryota"/>
</dbReference>
<dbReference type="OrthoDB" id="10251809at2759"/>
<dbReference type="OMA" id="THSERIC"/>
<dbReference type="Gramene" id="CMB072CT">
    <property type="protein sequence ID" value="CMB072CT"/>
    <property type="gene ID" value="CMB072C"/>
</dbReference>
<evidence type="ECO:0000256" key="2">
    <source>
        <dbReference type="SAM" id="Phobius"/>
    </source>
</evidence>
<dbReference type="HOGENOM" id="CLU_449307_0_0_1"/>
<accession>M1UNC9</accession>
<reference evidence="3 4" key="1">
    <citation type="journal article" date="2004" name="Nature">
        <title>Genome sequence of the ultrasmall unicellular red alga Cyanidioschyzon merolae 10D.</title>
        <authorList>
            <person name="Matsuzaki M."/>
            <person name="Misumi O."/>
            <person name="Shin-i T."/>
            <person name="Maruyama S."/>
            <person name="Takahara M."/>
            <person name="Miyagishima S."/>
            <person name="Mori T."/>
            <person name="Nishida K."/>
            <person name="Yagisawa F."/>
            <person name="Nishida K."/>
            <person name="Yoshida Y."/>
            <person name="Nishimura Y."/>
            <person name="Nakao S."/>
            <person name="Kobayashi T."/>
            <person name="Momoyama Y."/>
            <person name="Higashiyama T."/>
            <person name="Minoda A."/>
            <person name="Sano M."/>
            <person name="Nomoto H."/>
            <person name="Oishi K."/>
            <person name="Hayashi H."/>
            <person name="Ohta F."/>
            <person name="Nishizaka S."/>
            <person name="Haga S."/>
            <person name="Miura S."/>
            <person name="Morishita T."/>
            <person name="Kabeya Y."/>
            <person name="Terasawa K."/>
            <person name="Suzuki Y."/>
            <person name="Ishii Y."/>
            <person name="Asakawa S."/>
            <person name="Takano H."/>
            <person name="Ohta N."/>
            <person name="Kuroiwa H."/>
            <person name="Tanaka K."/>
            <person name="Shimizu N."/>
            <person name="Sugano S."/>
            <person name="Sato N."/>
            <person name="Nozaki H."/>
            <person name="Ogasawara N."/>
            <person name="Kohara Y."/>
            <person name="Kuroiwa T."/>
        </authorList>
    </citation>
    <scope>NUCLEOTIDE SEQUENCE [LARGE SCALE GENOMIC DNA]</scope>
    <source>
        <strain evidence="3 4">10D</strain>
    </source>
</reference>
<dbReference type="SUPFAM" id="SSF117281">
    <property type="entry name" value="Kelch motif"/>
    <property type="match status" value="2"/>
</dbReference>
<dbReference type="PANTHER" id="PTHR23244">
    <property type="entry name" value="KELCH REPEAT DOMAIN"/>
    <property type="match status" value="1"/>
</dbReference>
<keyword evidence="2" id="KW-0472">Membrane</keyword>
<dbReference type="STRING" id="280699.M1UNC9"/>
<organism evidence="3 4">
    <name type="scientific">Cyanidioschyzon merolae (strain NIES-3377 / 10D)</name>
    <name type="common">Unicellular red alga</name>
    <dbReference type="NCBI Taxonomy" id="280699"/>
    <lineage>
        <taxon>Eukaryota</taxon>
        <taxon>Rhodophyta</taxon>
        <taxon>Bangiophyceae</taxon>
        <taxon>Cyanidiales</taxon>
        <taxon>Cyanidiaceae</taxon>
        <taxon>Cyanidioschyzon</taxon>
    </lineage>
</organism>
<name>M1UNC9_CYAM1</name>
<evidence type="ECO:0000256" key="1">
    <source>
        <dbReference type="SAM" id="MobiDB-lite"/>
    </source>
</evidence>
<dbReference type="EMBL" id="AP006484">
    <property type="protein sequence ID" value="BAM78886.1"/>
    <property type="molecule type" value="Genomic_DNA"/>
</dbReference>
<dbReference type="PANTHER" id="PTHR23244:SF456">
    <property type="entry name" value="MULTIPLE EPIDERMAL GROWTH FACTOR-LIKE DOMAINS PROTEIN 8"/>
    <property type="match status" value="1"/>
</dbReference>
<proteinExistence type="predicted"/>
<dbReference type="RefSeq" id="XP_005535172.1">
    <property type="nucleotide sequence ID" value="XM_005535115.1"/>
</dbReference>
<dbReference type="InterPro" id="IPR015915">
    <property type="entry name" value="Kelch-typ_b-propeller"/>
</dbReference>
<keyword evidence="2" id="KW-0812">Transmembrane</keyword>
<sequence length="608" mass="66439">MVAAVCVEWSKLRSSHYPLEPRYGHSAPSFFNGTTDLVYIYAGRGFDATPFGDVFLFDPVSESCRSELADGSVPAARSFQAAVVAGHRLVVFGGLTADADASTTTADSEALTNSFYLLDILRRPMNWADRMQVIERSPLYRMSSLWPSGWGRGIIPIQKQAISMTRRGQQILYFGGDIGNGVYSRCVFMFDFPKSTWNILFPTRMGASCAESGPPEQDSTYPAARAAAAAAPFSDRDSLYFGGSRASINGSSTEYRVFNDLWIFRTASGEWQNVPPSADSQALPLPREGHTLTRAPSWLSQYPSWILFGGRTCSGNRTACHPGELVPLNDLWLVHIDGRGAANWRRLQECNSSAASDTPLARSFHTMTLVNDESLVLIGGLGNETVFGDIWRMRWRQRPLEAPARALRGGLPTTPGSLPMYVLIYFPKLSWYAPEQFTVAIDSSLRRGVQEILASSSIPLLDIVLYETASGGGGHGKTLARGTLAQYIMLIGPAFAGRFLSRIQSADLAKYLTSETGTPVRVMGCSSRNALSMNWKQLGDKTAPSSGNALDTAAIASIVTVASAAVAALIVGLLVLFIRRRRRRRRMRRISRNDMTPGRIELGNSSPS</sequence>
<feature type="transmembrane region" description="Helical" evidence="2">
    <location>
        <begin position="554"/>
        <end position="578"/>
    </location>
</feature>
<evidence type="ECO:0000313" key="4">
    <source>
        <dbReference type="Proteomes" id="UP000007014"/>
    </source>
</evidence>
<dbReference type="Proteomes" id="UP000007014">
    <property type="component" value="Chromosome 2"/>
</dbReference>
<evidence type="ECO:0000313" key="3">
    <source>
        <dbReference type="EMBL" id="BAM78886.1"/>
    </source>
</evidence>
<dbReference type="KEGG" id="cme:CYME_CMB072C"/>